<proteinExistence type="predicted"/>
<reference evidence="2" key="1">
    <citation type="submission" date="2023-03" db="EMBL/GenBank/DDBJ databases">
        <title>Massive genome expansion in bonnet fungi (Mycena s.s.) driven by repeated elements and novel gene families across ecological guilds.</title>
        <authorList>
            <consortium name="Lawrence Berkeley National Laboratory"/>
            <person name="Harder C.B."/>
            <person name="Miyauchi S."/>
            <person name="Viragh M."/>
            <person name="Kuo A."/>
            <person name="Thoen E."/>
            <person name="Andreopoulos B."/>
            <person name="Lu D."/>
            <person name="Skrede I."/>
            <person name="Drula E."/>
            <person name="Henrissat B."/>
            <person name="Morin E."/>
            <person name="Kohler A."/>
            <person name="Barry K."/>
            <person name="LaButti K."/>
            <person name="Morin E."/>
            <person name="Salamov A."/>
            <person name="Lipzen A."/>
            <person name="Mereny Z."/>
            <person name="Hegedus B."/>
            <person name="Baldrian P."/>
            <person name="Stursova M."/>
            <person name="Weitz H."/>
            <person name="Taylor A."/>
            <person name="Grigoriev I.V."/>
            <person name="Nagy L.G."/>
            <person name="Martin F."/>
            <person name="Kauserud H."/>
        </authorList>
    </citation>
    <scope>NUCLEOTIDE SEQUENCE</scope>
    <source>
        <strain evidence="2">CBHHK067</strain>
    </source>
</reference>
<sequence>MPALSSAPPSSTPSPLVGLGDFVVTVILVSGVCFVGRRIINKISTQARAANAGDASSVVFKEGNFSICPGFNAEGMVYVPWSSYTHLTGSNLCQSPQKRPPSRSSLRASAVCSANRTSNMHPETSRHRLWAPPRPSPLFSILLAATPEDTPARIAACVPAPATVVQKVPLSRTALLARIHDSDSDSDSYDDSYDTE</sequence>
<comment type="caution">
    <text evidence="2">The sequence shown here is derived from an EMBL/GenBank/DDBJ whole genome shotgun (WGS) entry which is preliminary data.</text>
</comment>
<evidence type="ECO:0000313" key="2">
    <source>
        <dbReference type="EMBL" id="KAJ7653789.1"/>
    </source>
</evidence>
<accession>A0AAD7CND3</accession>
<keyword evidence="3" id="KW-1185">Reference proteome</keyword>
<organism evidence="2 3">
    <name type="scientific">Mycena rosella</name>
    <name type="common">Pink bonnet</name>
    <name type="synonym">Agaricus rosellus</name>
    <dbReference type="NCBI Taxonomy" id="1033263"/>
    <lineage>
        <taxon>Eukaryota</taxon>
        <taxon>Fungi</taxon>
        <taxon>Dikarya</taxon>
        <taxon>Basidiomycota</taxon>
        <taxon>Agaricomycotina</taxon>
        <taxon>Agaricomycetes</taxon>
        <taxon>Agaricomycetidae</taxon>
        <taxon>Agaricales</taxon>
        <taxon>Marasmiineae</taxon>
        <taxon>Mycenaceae</taxon>
        <taxon>Mycena</taxon>
    </lineage>
</organism>
<name>A0AAD7CND3_MYCRO</name>
<protein>
    <submittedName>
        <fullName evidence="2">Uncharacterized protein</fullName>
    </submittedName>
</protein>
<dbReference type="AlphaFoldDB" id="A0AAD7CND3"/>
<evidence type="ECO:0000256" key="1">
    <source>
        <dbReference type="SAM" id="Phobius"/>
    </source>
</evidence>
<feature type="transmembrane region" description="Helical" evidence="1">
    <location>
        <begin position="16"/>
        <end position="36"/>
    </location>
</feature>
<keyword evidence="1" id="KW-1133">Transmembrane helix</keyword>
<keyword evidence="1" id="KW-0812">Transmembrane</keyword>
<gene>
    <name evidence="2" type="ORF">B0H17DRAFT_1214594</name>
</gene>
<dbReference type="Proteomes" id="UP001221757">
    <property type="component" value="Unassembled WGS sequence"/>
</dbReference>
<evidence type="ECO:0000313" key="3">
    <source>
        <dbReference type="Proteomes" id="UP001221757"/>
    </source>
</evidence>
<dbReference type="EMBL" id="JARKIE010000331">
    <property type="protein sequence ID" value="KAJ7653789.1"/>
    <property type="molecule type" value="Genomic_DNA"/>
</dbReference>
<keyword evidence="1" id="KW-0472">Membrane</keyword>